<evidence type="ECO:0000256" key="3">
    <source>
        <dbReference type="SAM" id="SignalP"/>
    </source>
</evidence>
<dbReference type="PANTHER" id="PTHR35725:SF4">
    <property type="entry name" value="CLASSICAL ARABINOGALACTAN PROTEIN 26"/>
    <property type="match status" value="1"/>
</dbReference>
<dbReference type="KEGG" id="dcr:108211089"/>
<evidence type="ECO:0000313" key="5">
    <source>
        <dbReference type="Proteomes" id="UP000077755"/>
    </source>
</evidence>
<dbReference type="AlphaFoldDB" id="A0A166CEN7"/>
<reference evidence="4" key="2">
    <citation type="submission" date="2022-03" db="EMBL/GenBank/DDBJ databases">
        <title>Draft title - Genomic analysis of global carrot germplasm unveils the trajectory of domestication and the origin of high carotenoid orange carrot.</title>
        <authorList>
            <person name="Iorizzo M."/>
            <person name="Ellison S."/>
            <person name="Senalik D."/>
            <person name="Macko-Podgorni A."/>
            <person name="Grzebelus D."/>
            <person name="Bostan H."/>
            <person name="Rolling W."/>
            <person name="Curaba J."/>
            <person name="Simon P."/>
        </authorList>
    </citation>
    <scope>NUCLEOTIDE SEQUENCE</scope>
    <source>
        <tissue evidence="4">Leaf</tissue>
    </source>
</reference>
<protein>
    <submittedName>
        <fullName evidence="4">Uncharacterized protein</fullName>
    </submittedName>
</protein>
<evidence type="ECO:0000256" key="2">
    <source>
        <dbReference type="SAM" id="Phobius"/>
    </source>
</evidence>
<keyword evidence="3" id="KW-0732">Signal</keyword>
<keyword evidence="2" id="KW-0472">Membrane</keyword>
<feature type="transmembrane region" description="Helical" evidence="2">
    <location>
        <begin position="112"/>
        <end position="137"/>
    </location>
</feature>
<feature type="chain" id="PRO_5043836904" evidence="3">
    <location>
        <begin position="23"/>
        <end position="142"/>
    </location>
</feature>
<dbReference type="Proteomes" id="UP000077755">
    <property type="component" value="Chromosome 3"/>
</dbReference>
<dbReference type="PANTHER" id="PTHR35725">
    <property type="entry name" value="CLASSICAL ARABINOGALACTAN PROTEIN 26"/>
    <property type="match status" value="1"/>
</dbReference>
<organism evidence="4 5">
    <name type="scientific">Daucus carota subsp. sativus</name>
    <name type="common">Carrot</name>
    <dbReference type="NCBI Taxonomy" id="79200"/>
    <lineage>
        <taxon>Eukaryota</taxon>
        <taxon>Viridiplantae</taxon>
        <taxon>Streptophyta</taxon>
        <taxon>Embryophyta</taxon>
        <taxon>Tracheophyta</taxon>
        <taxon>Spermatophyta</taxon>
        <taxon>Magnoliopsida</taxon>
        <taxon>eudicotyledons</taxon>
        <taxon>Gunneridae</taxon>
        <taxon>Pentapetalae</taxon>
        <taxon>asterids</taxon>
        <taxon>campanulids</taxon>
        <taxon>Apiales</taxon>
        <taxon>Apiaceae</taxon>
        <taxon>Apioideae</taxon>
        <taxon>Scandiceae</taxon>
        <taxon>Daucinae</taxon>
        <taxon>Daucus</taxon>
        <taxon>Daucus sect. Daucus</taxon>
    </lineage>
</organism>
<dbReference type="InterPro" id="IPR039346">
    <property type="entry name" value="AGP25/26"/>
</dbReference>
<feature type="compositionally biased region" description="Low complexity" evidence="1">
    <location>
        <begin position="44"/>
        <end position="57"/>
    </location>
</feature>
<evidence type="ECO:0000313" key="4">
    <source>
        <dbReference type="EMBL" id="WOG94781.1"/>
    </source>
</evidence>
<proteinExistence type="predicted"/>
<feature type="compositionally biased region" description="Low complexity" evidence="1">
    <location>
        <begin position="70"/>
        <end position="79"/>
    </location>
</feature>
<name>A0A166CEN7_DAUCS</name>
<dbReference type="OMA" id="QVHAVQF"/>
<evidence type="ECO:0000256" key="1">
    <source>
        <dbReference type="SAM" id="MobiDB-lite"/>
    </source>
</evidence>
<keyword evidence="5" id="KW-1185">Reference proteome</keyword>
<keyword evidence="2" id="KW-0812">Transmembrane</keyword>
<keyword evidence="2" id="KW-1133">Transmembrane helix</keyword>
<gene>
    <name evidence="4" type="ORF">DCAR_0314078</name>
</gene>
<reference evidence="4" key="1">
    <citation type="journal article" date="2016" name="Nat. Genet.">
        <title>A high-quality carrot genome assembly provides new insights into carotenoid accumulation and asterid genome evolution.</title>
        <authorList>
            <person name="Iorizzo M."/>
            <person name="Ellison S."/>
            <person name="Senalik D."/>
            <person name="Zeng P."/>
            <person name="Satapoomin P."/>
            <person name="Huang J."/>
            <person name="Bowman M."/>
            <person name="Iovene M."/>
            <person name="Sanseverino W."/>
            <person name="Cavagnaro P."/>
            <person name="Yildiz M."/>
            <person name="Macko-Podgorni A."/>
            <person name="Moranska E."/>
            <person name="Grzebelus E."/>
            <person name="Grzebelus D."/>
            <person name="Ashrafi H."/>
            <person name="Zheng Z."/>
            <person name="Cheng S."/>
            <person name="Spooner D."/>
            <person name="Van Deynze A."/>
            <person name="Simon P."/>
        </authorList>
    </citation>
    <scope>NUCLEOTIDE SEQUENCE</scope>
    <source>
        <tissue evidence="4">Leaf</tissue>
    </source>
</reference>
<accession>A0A166CEN7</accession>
<feature type="signal peptide" evidence="3">
    <location>
        <begin position="1"/>
        <end position="22"/>
    </location>
</feature>
<feature type="region of interest" description="Disordered" evidence="1">
    <location>
        <begin position="41"/>
        <end position="102"/>
    </location>
</feature>
<sequence length="142" mass="14456">MAAKWSIFLGMTMVLMASIASSQIPVSVISAAPSVLPFEPPLSSPTATSPSSSALSPDITPLFPSPAGPSPAQSSLPLIPSSPSPPNPDEVTAPGPITALPPSGLFPDSSAFTLHAFSCPSSVMLLLLGLVQVFSYCKFVGF</sequence>
<dbReference type="Gramene" id="KZN03672">
    <property type="protein sequence ID" value="KZN03672"/>
    <property type="gene ID" value="DCAR_012428"/>
</dbReference>
<dbReference type="EMBL" id="CP093345">
    <property type="protein sequence ID" value="WOG94781.1"/>
    <property type="molecule type" value="Genomic_DNA"/>
</dbReference>